<organism evidence="1 2">
    <name type="scientific">Roseomonas mucosa</name>
    <dbReference type="NCBI Taxonomy" id="207340"/>
    <lineage>
        <taxon>Bacteria</taxon>
        <taxon>Pseudomonadati</taxon>
        <taxon>Pseudomonadota</taxon>
        <taxon>Alphaproteobacteria</taxon>
        <taxon>Acetobacterales</taxon>
        <taxon>Roseomonadaceae</taxon>
        <taxon>Roseomonas</taxon>
    </lineage>
</organism>
<dbReference type="EMBL" id="LLWF02000043">
    <property type="protein sequence ID" value="ONH82737.1"/>
    <property type="molecule type" value="Genomic_DNA"/>
</dbReference>
<proteinExistence type="predicted"/>
<comment type="caution">
    <text evidence="1">The sequence shown here is derived from an EMBL/GenBank/DDBJ whole genome shotgun (WGS) entry which is preliminary data.</text>
</comment>
<dbReference type="Proteomes" id="UP000054844">
    <property type="component" value="Unassembled WGS sequence"/>
</dbReference>
<protein>
    <submittedName>
        <fullName evidence="1">Uncharacterized protein</fullName>
    </submittedName>
</protein>
<dbReference type="STRING" id="207340.APZ41_013030"/>
<dbReference type="RefSeq" id="WP_058389121.1">
    <property type="nucleotide sequence ID" value="NZ_LLWF02000043.1"/>
</dbReference>
<accession>A0A1S8D4I0</accession>
<evidence type="ECO:0000313" key="1">
    <source>
        <dbReference type="EMBL" id="ONH82737.1"/>
    </source>
</evidence>
<dbReference type="AlphaFoldDB" id="A0A1S8D4I0"/>
<reference evidence="1" key="1">
    <citation type="submission" date="2016-12" db="EMBL/GenBank/DDBJ databases">
        <title>Draft genome sequence of Roseomonas mucosa strain AU37, isolated from a peripheral intravenous catheter.</title>
        <authorList>
            <person name="Choudhury M.A."/>
            <person name="Sidjabat H.E."/>
            <person name="Wailan A.M."/>
            <person name="Zhang L."/>
            <person name="Marsh N.M."/>
            <person name="Rickard C.M."/>
            <person name="Davies M."/>
            <person name="Mcmillan D.J."/>
        </authorList>
    </citation>
    <scope>NUCLEOTIDE SEQUENCE [LARGE SCALE GENOMIC DNA]</scope>
    <source>
        <strain evidence="1">AU37</strain>
    </source>
</reference>
<gene>
    <name evidence="1" type="ORF">APZ41_013030</name>
</gene>
<evidence type="ECO:0000313" key="2">
    <source>
        <dbReference type="Proteomes" id="UP000054844"/>
    </source>
</evidence>
<keyword evidence="2" id="KW-1185">Reference proteome</keyword>
<name>A0A1S8D4I0_9PROT</name>
<sequence>MGKKSTPSCAAVTVQQGTFAMVTTREGDSFIIARLETRHRDESVPAISRFIGEVLALGGVAELIGITAKEPA</sequence>